<feature type="chain" id="PRO_5019176036" evidence="1">
    <location>
        <begin position="20"/>
        <end position="448"/>
    </location>
</feature>
<dbReference type="EMBL" id="QYYA01000002">
    <property type="protein sequence ID" value="RJG18419.1"/>
    <property type="molecule type" value="Genomic_DNA"/>
</dbReference>
<protein>
    <submittedName>
        <fullName evidence="2">Uncharacterized protein</fullName>
    </submittedName>
</protein>
<gene>
    <name evidence="2" type="ORF">D4A39_08070</name>
</gene>
<evidence type="ECO:0000313" key="3">
    <source>
        <dbReference type="Proteomes" id="UP000283734"/>
    </source>
</evidence>
<dbReference type="Proteomes" id="UP000283734">
    <property type="component" value="Unassembled WGS sequence"/>
</dbReference>
<proteinExistence type="predicted"/>
<accession>A0A418XZG4</accession>
<sequence>MWRALSLLGFACLSATVHAQLVPMEDDALSQVLAQDGSLFLSDHIGPNALANAPSDGSANFDFYRMGLDVKLNLNANIAKFQLGCGGVNDLLTTSAPCDIDIDYLSFMGVNNDGDFPSLDGPESAFELIRPYVELAIKNDSTATLREVAGIKIGGQRINGALSIGRDYTGSGKPSEGFIGPGLESNLINQEHGGACNPSATTGQGVVNCHSGINSVSGFLSLELSAAIRARANLLNFFDADLNTCFGRMNPAQYGCNANSTPFFVDASGTRLQTLHVAAAKLTVDAIDLNCNFWNFAVCLPAQGVANLIIDEGYGQLRIDMRQVHYLLTPDTENFFLSMQRERVAWPNYSKAPPPNNQAFDACNPAYGQIPANGRCSSAYAPTANTGWWLNAPGAKILNINPPNRIDVGYVDLGTAVSLLGPEGQLLIDNPKIDLPRVSNCYGSAVFC</sequence>
<evidence type="ECO:0000313" key="2">
    <source>
        <dbReference type="EMBL" id="RJG18419.1"/>
    </source>
</evidence>
<comment type="caution">
    <text evidence="2">The sequence shown here is derived from an EMBL/GenBank/DDBJ whole genome shotgun (WGS) entry which is preliminary data.</text>
</comment>
<evidence type="ECO:0000256" key="1">
    <source>
        <dbReference type="SAM" id="SignalP"/>
    </source>
</evidence>
<keyword evidence="1" id="KW-0732">Signal</keyword>
<dbReference type="AlphaFoldDB" id="A0A418XZG4"/>
<keyword evidence="3" id="KW-1185">Reference proteome</keyword>
<organism evidence="2 3">
    <name type="scientific">Alcanivorax profundi</name>
    <dbReference type="NCBI Taxonomy" id="2338368"/>
    <lineage>
        <taxon>Bacteria</taxon>
        <taxon>Pseudomonadati</taxon>
        <taxon>Pseudomonadota</taxon>
        <taxon>Gammaproteobacteria</taxon>
        <taxon>Oceanospirillales</taxon>
        <taxon>Alcanivoracaceae</taxon>
        <taxon>Alcanivorax</taxon>
    </lineage>
</organism>
<feature type="signal peptide" evidence="1">
    <location>
        <begin position="1"/>
        <end position="19"/>
    </location>
</feature>
<name>A0A418XZG4_9GAMM</name>
<reference evidence="2 3" key="1">
    <citation type="submission" date="2018-09" db="EMBL/GenBank/DDBJ databases">
        <title>Alcanivorax profundi sp. nov., isolated from 1000 m-depth seawater of the Mariana Trench.</title>
        <authorList>
            <person name="Liu J."/>
        </authorList>
    </citation>
    <scope>NUCLEOTIDE SEQUENCE [LARGE SCALE GENOMIC DNA]</scope>
    <source>
        <strain evidence="2 3">MTEO17</strain>
    </source>
</reference>